<dbReference type="Pfam" id="PF02515">
    <property type="entry name" value="CoA_transf_3"/>
    <property type="match status" value="1"/>
</dbReference>
<dbReference type="EMBL" id="QOKW01000038">
    <property type="protein sequence ID" value="KAA0676253.1"/>
    <property type="molecule type" value="Genomic_DNA"/>
</dbReference>
<dbReference type="InterPro" id="IPR003673">
    <property type="entry name" value="CoA-Trfase_fam_III"/>
</dbReference>
<evidence type="ECO:0000313" key="3">
    <source>
        <dbReference type="Proteomes" id="UP000480854"/>
    </source>
</evidence>
<dbReference type="Gene3D" id="3.40.50.10540">
    <property type="entry name" value="Crotonobetainyl-coa:carnitine coa-transferase, domain 1"/>
    <property type="match status" value="1"/>
</dbReference>
<keyword evidence="3" id="KW-1185">Reference proteome</keyword>
<dbReference type="InterPro" id="IPR023606">
    <property type="entry name" value="CoA-Trfase_III_dom_1_sf"/>
</dbReference>
<dbReference type="PANTHER" id="PTHR48207">
    <property type="entry name" value="SUCCINATE--HYDROXYMETHYLGLUTARATE COA-TRANSFERASE"/>
    <property type="match status" value="1"/>
</dbReference>
<dbReference type="Gene3D" id="3.30.1540.10">
    <property type="entry name" value="formyl-coa transferase, domain 3"/>
    <property type="match status" value="1"/>
</dbReference>
<accession>A0A9W7KNL4</accession>
<name>A0A9W7KNL4_9PROT</name>
<reference evidence="2 3" key="1">
    <citation type="submission" date="2018-07" db="EMBL/GenBank/DDBJ databases">
        <title>Genome sequence of Azospirillum sp. ATCC 49961.</title>
        <authorList>
            <person name="Sant'Anna F.H."/>
            <person name="Baldani J.I."/>
            <person name="Zilli J.E."/>
            <person name="Reis V.M."/>
            <person name="Hartmann A."/>
            <person name="Cruz L."/>
            <person name="de Souza E.M."/>
            <person name="de Oliveira Pedrosa F."/>
            <person name="Passaglia L.M.P."/>
        </authorList>
    </citation>
    <scope>NUCLEOTIDE SEQUENCE [LARGE SCALE GENOMIC DNA]</scope>
    <source>
        <strain evidence="2 3">ATCC 49961</strain>
    </source>
</reference>
<organism evidence="2 3">
    <name type="scientific">Roseomonas genomospecies 6</name>
    <dbReference type="NCBI Taxonomy" id="214106"/>
    <lineage>
        <taxon>Bacteria</taxon>
        <taxon>Pseudomonadati</taxon>
        <taxon>Pseudomonadota</taxon>
        <taxon>Alphaproteobacteria</taxon>
        <taxon>Acetobacterales</taxon>
        <taxon>Roseomonadaceae</taxon>
        <taxon>Roseomonas</taxon>
    </lineage>
</organism>
<dbReference type="OrthoDB" id="7457784at2"/>
<dbReference type="AlphaFoldDB" id="A0A9W7KNL4"/>
<comment type="caution">
    <text evidence="2">The sequence shown here is derived from an EMBL/GenBank/DDBJ whole genome shotgun (WGS) entry which is preliminary data.</text>
</comment>
<dbReference type="InterPro" id="IPR050483">
    <property type="entry name" value="CoA-transferase_III_domain"/>
</dbReference>
<dbReference type="Proteomes" id="UP000480854">
    <property type="component" value="Unassembled WGS sequence"/>
</dbReference>
<gene>
    <name evidence="2" type="ORF">DS843_27895</name>
</gene>
<sequence length="445" mass="47892">MFSSRGGASLGHRFPVAALDRTGFLPGARPRPARLCGARPSEGSCMLNTDTQRREGPLAGVRVVDLTHMLAGPYSTWLLGALGAEVIKIERPGKGDFTRIIAPFSEEESIYFLSVNRNKRSLTLNLKEEKGKEIFKKIVATCDVLVENNRAGAMDRLGLGYADLKAVNPRLVYASISGFGQDGPYRHRPCFDVVAQAMSGMMSITGEPGGDPCRVGASIGDIGSSLFAAIGILAALQKRTSTGEGSFIDVAMLDCQLALMENAIARFLNAGETPRALGSRHPLIAPFQAFPTADKPIAVCVDTNEQWDRMCRAMGLEHLLSDPRFPTGSARNANHAELEPLLREVFLTRGRDAWLDILEEADVPASPINSVPDALNDPQVVHRKMVVEVPEGSGKRFAAVPITMPEAPLPAESPAPRLGEHTDAILAELGFSADEIGAFRRDAVV</sequence>
<dbReference type="GO" id="GO:0008410">
    <property type="term" value="F:CoA-transferase activity"/>
    <property type="evidence" value="ECO:0007669"/>
    <property type="project" value="TreeGrafter"/>
</dbReference>
<evidence type="ECO:0000256" key="1">
    <source>
        <dbReference type="ARBA" id="ARBA00022679"/>
    </source>
</evidence>
<dbReference type="SUPFAM" id="SSF89796">
    <property type="entry name" value="CoA-transferase family III (CaiB/BaiF)"/>
    <property type="match status" value="1"/>
</dbReference>
<dbReference type="PANTHER" id="PTHR48207:SF3">
    <property type="entry name" value="SUCCINATE--HYDROXYMETHYLGLUTARATE COA-TRANSFERASE"/>
    <property type="match status" value="1"/>
</dbReference>
<protein>
    <submittedName>
        <fullName evidence="2">CoA transferase</fullName>
    </submittedName>
</protein>
<dbReference type="InterPro" id="IPR044855">
    <property type="entry name" value="CoA-Trfase_III_dom3_sf"/>
</dbReference>
<proteinExistence type="predicted"/>
<keyword evidence="1 2" id="KW-0808">Transferase</keyword>
<evidence type="ECO:0000313" key="2">
    <source>
        <dbReference type="EMBL" id="KAA0676253.1"/>
    </source>
</evidence>